<comment type="catalytic activity">
    <reaction evidence="14">
        <text>11-dehydrocorticosterone + NAD(+) = pregn-4-ene-3,11,20,21-tetraone + NADH + H(+)</text>
        <dbReference type="Rhea" id="RHEA:42020"/>
        <dbReference type="ChEBI" id="CHEBI:15378"/>
        <dbReference type="ChEBI" id="CHEBI:57540"/>
        <dbReference type="ChEBI" id="CHEBI:57945"/>
        <dbReference type="ChEBI" id="CHEBI:78600"/>
        <dbReference type="ChEBI" id="CHEBI:78601"/>
    </reaction>
    <physiologicalReaction direction="left-to-right" evidence="14">
        <dbReference type="Rhea" id="RHEA:42021"/>
    </physiologicalReaction>
</comment>
<comment type="catalytic activity">
    <reaction evidence="9">
        <text>(3S)-3-hydroxybutanoyl-CoA + NAD(+) = acetoacetyl-CoA + NADH + H(+)</text>
        <dbReference type="Rhea" id="RHEA:30799"/>
        <dbReference type="ChEBI" id="CHEBI:15378"/>
        <dbReference type="ChEBI" id="CHEBI:57286"/>
        <dbReference type="ChEBI" id="CHEBI:57316"/>
        <dbReference type="ChEBI" id="CHEBI:57540"/>
        <dbReference type="ChEBI" id="CHEBI:57945"/>
    </reaction>
    <physiologicalReaction direction="left-to-right" evidence="9">
        <dbReference type="Rhea" id="RHEA:30800"/>
    </physiologicalReaction>
    <physiologicalReaction direction="right-to-left" evidence="9">
        <dbReference type="Rhea" id="RHEA:30801"/>
    </physiologicalReaction>
</comment>
<dbReference type="PhylomeDB" id="A0A0G4FC46"/>
<evidence type="ECO:0000256" key="12">
    <source>
        <dbReference type="ARBA" id="ARBA00052095"/>
    </source>
</evidence>
<gene>
    <name evidence="20" type="ORF">Cvel_16125</name>
</gene>
<comment type="catalytic activity">
    <reaction evidence="12">
        <text>5alpha-pregnan-20beta-ol-3-one + NAD(+) = 5alpha-pregnane-3,20-dione + NADH + H(+)</text>
        <dbReference type="Rhea" id="RHEA:42008"/>
        <dbReference type="ChEBI" id="CHEBI:15378"/>
        <dbReference type="ChEBI" id="CHEBI:28952"/>
        <dbReference type="ChEBI" id="CHEBI:57540"/>
        <dbReference type="ChEBI" id="CHEBI:57945"/>
        <dbReference type="ChEBI" id="CHEBI:78594"/>
    </reaction>
    <physiologicalReaction direction="left-to-right" evidence="12">
        <dbReference type="Rhea" id="RHEA:42009"/>
    </physiologicalReaction>
</comment>
<dbReference type="InterPro" id="IPR036291">
    <property type="entry name" value="NAD(P)-bd_dom_sf"/>
</dbReference>
<organism evidence="20">
    <name type="scientific">Chromera velia CCMP2878</name>
    <dbReference type="NCBI Taxonomy" id="1169474"/>
    <lineage>
        <taxon>Eukaryota</taxon>
        <taxon>Sar</taxon>
        <taxon>Alveolata</taxon>
        <taxon>Colpodellida</taxon>
        <taxon>Chromeraceae</taxon>
        <taxon>Chromera</taxon>
    </lineage>
</organism>
<evidence type="ECO:0000256" key="2">
    <source>
        <dbReference type="ARBA" id="ARBA00023002"/>
    </source>
</evidence>
<evidence type="ECO:0000256" key="15">
    <source>
        <dbReference type="ARBA" id="ARBA00072938"/>
    </source>
</evidence>
<comment type="catalytic activity">
    <reaction evidence="6">
        <text>5alpha-androstane-3alpha,17beta-diol + NAD(+) = 17beta-hydroxy-5alpha-androstan-3-one + NADH + H(+)</text>
        <dbReference type="Rhea" id="RHEA:42004"/>
        <dbReference type="ChEBI" id="CHEBI:15378"/>
        <dbReference type="ChEBI" id="CHEBI:16330"/>
        <dbReference type="ChEBI" id="CHEBI:36713"/>
        <dbReference type="ChEBI" id="CHEBI:57540"/>
        <dbReference type="ChEBI" id="CHEBI:57945"/>
        <dbReference type="EC" id="1.1.1.53"/>
    </reaction>
    <physiologicalReaction direction="right-to-left" evidence="6">
        <dbReference type="Rhea" id="RHEA:42006"/>
    </physiologicalReaction>
</comment>
<keyword evidence="2" id="KW-0560">Oxidoreductase</keyword>
<evidence type="ECO:0000256" key="14">
    <source>
        <dbReference type="ARBA" id="ARBA00052668"/>
    </source>
</evidence>
<dbReference type="EC" id="1.1.1.53" evidence="3"/>
<dbReference type="GO" id="GO:0047044">
    <property type="term" value="F:androstan-3-alpha,17-beta-diol dehydrogenase (NAD+) activity"/>
    <property type="evidence" value="ECO:0007669"/>
    <property type="project" value="UniProtKB-EC"/>
</dbReference>
<dbReference type="PRINTS" id="PR00081">
    <property type="entry name" value="GDHRDH"/>
</dbReference>
<dbReference type="PANTHER" id="PTHR43658">
    <property type="entry name" value="SHORT-CHAIN DEHYDROGENASE/REDUCTASE"/>
    <property type="match status" value="1"/>
</dbReference>
<comment type="catalytic activity">
    <reaction evidence="10">
        <text>3beta,7beta-dihydroxy-5beta-cholan-24-oate + NAD(+) = 3beta-hydroxy-7-oxo-5beta-cholan-24-oate + NADH + H(+)</text>
        <dbReference type="Rhea" id="RHEA:42024"/>
        <dbReference type="ChEBI" id="CHEBI:15378"/>
        <dbReference type="ChEBI" id="CHEBI:57540"/>
        <dbReference type="ChEBI" id="CHEBI:57945"/>
        <dbReference type="ChEBI" id="CHEBI:78602"/>
        <dbReference type="ChEBI" id="CHEBI:78603"/>
    </reaction>
    <physiologicalReaction direction="left-to-right" evidence="10">
        <dbReference type="Rhea" id="RHEA:42025"/>
    </physiologicalReaction>
</comment>
<dbReference type="InterPro" id="IPR020904">
    <property type="entry name" value="Sc_DH/Rdtase_CS"/>
</dbReference>
<evidence type="ECO:0000256" key="13">
    <source>
        <dbReference type="ARBA" id="ARBA00052417"/>
    </source>
</evidence>
<evidence type="ECO:0000256" key="6">
    <source>
        <dbReference type="ARBA" id="ARBA00050365"/>
    </source>
</evidence>
<comment type="catalytic activity">
    <reaction evidence="8">
        <text>cortisol + NAD(+) = 11beta,17alpha-dihydroxypregn-4-ene-3,20,21-trione + NADH + H(+)</text>
        <dbReference type="Rhea" id="RHEA:42012"/>
        <dbReference type="ChEBI" id="CHEBI:15378"/>
        <dbReference type="ChEBI" id="CHEBI:17650"/>
        <dbReference type="ChEBI" id="CHEBI:57540"/>
        <dbReference type="ChEBI" id="CHEBI:57945"/>
        <dbReference type="ChEBI" id="CHEBI:78595"/>
    </reaction>
    <physiologicalReaction direction="left-to-right" evidence="8">
        <dbReference type="Rhea" id="RHEA:42013"/>
    </physiologicalReaction>
</comment>
<evidence type="ECO:0000256" key="18">
    <source>
        <dbReference type="ARBA" id="ARBA00082399"/>
    </source>
</evidence>
<dbReference type="PROSITE" id="PS00061">
    <property type="entry name" value="ADH_SHORT"/>
    <property type="match status" value="1"/>
</dbReference>
<dbReference type="GO" id="GO:0004303">
    <property type="term" value="F:estradiol 17-beta-dehydrogenase [NAD(P)+] activity"/>
    <property type="evidence" value="ECO:0007669"/>
    <property type="project" value="UniProtKB-EC"/>
</dbReference>
<evidence type="ECO:0000256" key="19">
    <source>
        <dbReference type="RuleBase" id="RU000363"/>
    </source>
</evidence>
<evidence type="ECO:0000256" key="4">
    <source>
        <dbReference type="ARBA" id="ARBA00049381"/>
    </source>
</evidence>
<dbReference type="GO" id="GO:0003857">
    <property type="term" value="F:(3S)-3-hydroxyacyl-CoA dehydrogenase (NAD+) activity"/>
    <property type="evidence" value="ECO:0007669"/>
    <property type="project" value="UniProtKB-EC"/>
</dbReference>
<comment type="catalytic activity">
    <reaction evidence="11">
        <text>ursodeoxycholate + NAD(+) = 7-oxolithocholate + NADH + H(+)</text>
        <dbReference type="Rhea" id="RHEA:42028"/>
        <dbReference type="ChEBI" id="CHEBI:15378"/>
        <dbReference type="ChEBI" id="CHEBI:57540"/>
        <dbReference type="ChEBI" id="CHEBI:57945"/>
        <dbReference type="ChEBI" id="CHEBI:78604"/>
        <dbReference type="ChEBI" id="CHEBI:78605"/>
    </reaction>
    <physiologicalReaction direction="left-to-right" evidence="11">
        <dbReference type="Rhea" id="RHEA:42029"/>
    </physiologicalReaction>
</comment>
<comment type="similarity">
    <text evidence="1 19">Belongs to the short-chain dehydrogenases/reductases (SDR) family.</text>
</comment>
<dbReference type="VEuPathDB" id="CryptoDB:Cvel_16125"/>
<dbReference type="InterPro" id="IPR002347">
    <property type="entry name" value="SDR_fam"/>
</dbReference>
<dbReference type="SUPFAM" id="SSF51735">
    <property type="entry name" value="NAD(P)-binding Rossmann-fold domains"/>
    <property type="match status" value="1"/>
</dbReference>
<proteinExistence type="inferred from homology"/>
<dbReference type="PRINTS" id="PR00080">
    <property type="entry name" value="SDRFAMILY"/>
</dbReference>
<comment type="catalytic activity">
    <reaction evidence="5">
        <text>a (3S)-3-hydroxyacyl-CoA + NAD(+) = a 3-oxoacyl-CoA + NADH + H(+)</text>
        <dbReference type="Rhea" id="RHEA:22432"/>
        <dbReference type="ChEBI" id="CHEBI:15378"/>
        <dbReference type="ChEBI" id="CHEBI:57318"/>
        <dbReference type="ChEBI" id="CHEBI:57540"/>
        <dbReference type="ChEBI" id="CHEBI:57945"/>
        <dbReference type="ChEBI" id="CHEBI:90726"/>
        <dbReference type="EC" id="1.1.1.35"/>
    </reaction>
    <physiologicalReaction direction="left-to-right" evidence="5">
        <dbReference type="Rhea" id="RHEA:22433"/>
    </physiologicalReaction>
    <physiologicalReaction direction="right-to-left" evidence="5">
        <dbReference type="Rhea" id="RHEA:22434"/>
    </physiologicalReaction>
</comment>
<evidence type="ECO:0000256" key="9">
    <source>
        <dbReference type="ARBA" id="ARBA00051004"/>
    </source>
</evidence>
<evidence type="ECO:0000256" key="3">
    <source>
        <dbReference type="ARBA" id="ARBA00024071"/>
    </source>
</evidence>
<dbReference type="FunFam" id="3.40.50.720:FF:000215">
    <property type="entry name" value="3-hydroxyacyl-CoA dehydrogenase type-2"/>
    <property type="match status" value="1"/>
</dbReference>
<dbReference type="AlphaFoldDB" id="A0A0G4FC46"/>
<evidence type="ECO:0000256" key="8">
    <source>
        <dbReference type="ARBA" id="ARBA00050927"/>
    </source>
</evidence>
<dbReference type="PANTHER" id="PTHR43658:SF8">
    <property type="entry name" value="17-BETA-HYDROXYSTEROID DEHYDROGENASE 14-RELATED"/>
    <property type="match status" value="1"/>
</dbReference>
<dbReference type="Gene3D" id="3.40.50.720">
    <property type="entry name" value="NAD(P)-binding Rossmann-like Domain"/>
    <property type="match status" value="1"/>
</dbReference>
<sequence>MQSCKKIVGLVSGGASGLGAASVRRLVENGARCVIADLPSSPGKALAKELNASAGREAVRFCPTDVTKEEEVKGAIGHADEWGGVNLALSCAGIALAIKTLGKKGVHPLDKFEKTIDVNLIGTFNVARLSAERMSQNEADEEGQRGVIVNTASVAAFEGQIGQAAYSASKGGVVGMTLPMARDLAPLGIRVCSIAPGLFLTPLLIALPEKVREDLGRTVPNPARLGRPEEFASLVETIALNPYLNGETIRLDAALRMQP</sequence>
<dbReference type="Pfam" id="PF00106">
    <property type="entry name" value="adh_short"/>
    <property type="match status" value="1"/>
</dbReference>
<evidence type="ECO:0000256" key="5">
    <source>
        <dbReference type="ARBA" id="ARBA00050141"/>
    </source>
</evidence>
<comment type="catalytic activity">
    <reaction evidence="13">
        <text>cortisone + NAD(+) = 17alpha-hydroxypregn-4-en-3,11,20-trione-21-al + NADH + H(+)</text>
        <dbReference type="Rhea" id="RHEA:42016"/>
        <dbReference type="ChEBI" id="CHEBI:15378"/>
        <dbReference type="ChEBI" id="CHEBI:16962"/>
        <dbReference type="ChEBI" id="CHEBI:57540"/>
        <dbReference type="ChEBI" id="CHEBI:57945"/>
        <dbReference type="ChEBI" id="CHEBI:78596"/>
    </reaction>
    <physiologicalReaction direction="left-to-right" evidence="13">
        <dbReference type="Rhea" id="RHEA:42017"/>
    </physiologicalReaction>
</comment>
<evidence type="ECO:0000256" key="1">
    <source>
        <dbReference type="ARBA" id="ARBA00006484"/>
    </source>
</evidence>
<comment type="catalytic activity">
    <reaction evidence="4">
        <text>17beta-estradiol + NAD(+) = estrone + NADH + H(+)</text>
        <dbReference type="Rhea" id="RHEA:24612"/>
        <dbReference type="ChEBI" id="CHEBI:15378"/>
        <dbReference type="ChEBI" id="CHEBI:16469"/>
        <dbReference type="ChEBI" id="CHEBI:17263"/>
        <dbReference type="ChEBI" id="CHEBI:57540"/>
        <dbReference type="ChEBI" id="CHEBI:57945"/>
        <dbReference type="EC" id="1.1.1.62"/>
    </reaction>
    <physiologicalReaction direction="left-to-right" evidence="4">
        <dbReference type="Rhea" id="RHEA:24613"/>
    </physiologicalReaction>
</comment>
<evidence type="ECO:0000256" key="7">
    <source>
        <dbReference type="ARBA" id="ARBA00050435"/>
    </source>
</evidence>
<accession>A0A0G4FC46</accession>
<dbReference type="EMBL" id="CDMZ01000251">
    <property type="protein sequence ID" value="CEM10182.1"/>
    <property type="molecule type" value="Genomic_DNA"/>
</dbReference>
<evidence type="ECO:0000313" key="20">
    <source>
        <dbReference type="EMBL" id="CEM10182.1"/>
    </source>
</evidence>
<reference evidence="20" key="1">
    <citation type="submission" date="2014-11" db="EMBL/GenBank/DDBJ databases">
        <authorList>
            <person name="Otto D Thomas"/>
            <person name="Naeem Raeece"/>
        </authorList>
    </citation>
    <scope>NUCLEOTIDE SEQUENCE</scope>
</reference>
<name>A0A0G4FC46_9ALVE</name>
<comment type="catalytic activity">
    <reaction evidence="7">
        <text>17beta-hydroxy-5alpha-androstan-3-one + NAD(+) = 5alpha-androstan-3,17-dione + NADH + H(+)</text>
        <dbReference type="Rhea" id="RHEA:41992"/>
        <dbReference type="ChEBI" id="CHEBI:15378"/>
        <dbReference type="ChEBI" id="CHEBI:15994"/>
        <dbReference type="ChEBI" id="CHEBI:16330"/>
        <dbReference type="ChEBI" id="CHEBI:57540"/>
        <dbReference type="ChEBI" id="CHEBI:57945"/>
    </reaction>
    <physiologicalReaction direction="left-to-right" evidence="7">
        <dbReference type="Rhea" id="RHEA:41993"/>
    </physiologicalReaction>
</comment>
<evidence type="ECO:0000256" key="17">
    <source>
        <dbReference type="ARBA" id="ARBA00082293"/>
    </source>
</evidence>
<dbReference type="CDD" id="cd05371">
    <property type="entry name" value="HSD10-like_SDR_c"/>
    <property type="match status" value="1"/>
</dbReference>
<evidence type="ECO:0000256" key="16">
    <source>
        <dbReference type="ARBA" id="ARBA00079624"/>
    </source>
</evidence>
<evidence type="ECO:0000256" key="11">
    <source>
        <dbReference type="ARBA" id="ARBA00051831"/>
    </source>
</evidence>
<protein>
    <recommendedName>
        <fullName evidence="15">3-hydroxyacyl-CoA dehydrogenase type-2</fullName>
        <ecNumber evidence="3">1.1.1.53</ecNumber>
    </recommendedName>
    <alternativeName>
        <fullName evidence="17">3-hydroxyacyl-CoA dehydrogenase type II</fullName>
    </alternativeName>
    <alternativeName>
        <fullName evidence="18">Mitochondrial ribonuclease P protein 2</fullName>
    </alternativeName>
    <alternativeName>
        <fullName evidence="16">Type II HADH</fullName>
    </alternativeName>
</protein>
<evidence type="ECO:0000256" key="10">
    <source>
        <dbReference type="ARBA" id="ARBA00051637"/>
    </source>
</evidence>